<comment type="caution">
    <text evidence="13">The sequence shown here is derived from an EMBL/GenBank/DDBJ whole genome shotgun (WGS) entry which is preliminary data.</text>
</comment>
<keyword evidence="8" id="KW-0574">Periplasm</keyword>
<evidence type="ECO:0000313" key="13">
    <source>
        <dbReference type="EMBL" id="MDR0182893.1"/>
    </source>
</evidence>
<reference evidence="13 14" key="1">
    <citation type="submission" date="2023-04" db="EMBL/GenBank/DDBJ databases">
        <title>Lysobacter sp. strain UC isolated from soil sample.</title>
        <authorList>
            <person name="Choksket S."/>
            <person name="Harshvardhan F."/>
            <person name="Rana R."/>
            <person name="Patil P.B."/>
            <person name="Korpole S."/>
        </authorList>
    </citation>
    <scope>NUCLEOTIDE SEQUENCE [LARGE SCALE GENOMIC DNA]</scope>
    <source>
        <strain evidence="13 14">UC</strain>
    </source>
</reference>
<proteinExistence type="inferred from homology"/>
<evidence type="ECO:0000256" key="2">
    <source>
        <dbReference type="ARBA" id="ARBA00007368"/>
    </source>
</evidence>
<evidence type="ECO:0000313" key="14">
    <source>
        <dbReference type="Proteomes" id="UP001233535"/>
    </source>
</evidence>
<dbReference type="PANTHER" id="PTHR38604">
    <property type="entry name" value="PERIPLASMIC NITRATE REDUCTASE, ELECTRON TRANSFER SUBUNIT"/>
    <property type="match status" value="1"/>
</dbReference>
<protein>
    <recommendedName>
        <fullName evidence="3">Periplasmic nitrate reductase, electron transfer subunit</fullName>
    </recommendedName>
    <alternativeName>
        <fullName evidence="11">Diheme cytochrome c NapB</fullName>
    </alternativeName>
</protein>
<keyword evidence="5" id="KW-0349">Heme</keyword>
<keyword evidence="7" id="KW-0732">Signal</keyword>
<evidence type="ECO:0000256" key="3">
    <source>
        <dbReference type="ARBA" id="ARBA00013773"/>
    </source>
</evidence>
<organism evidence="13 14">
    <name type="scientific">Lysobacter arvi</name>
    <dbReference type="NCBI Taxonomy" id="3038776"/>
    <lineage>
        <taxon>Bacteria</taxon>
        <taxon>Pseudomonadati</taxon>
        <taxon>Pseudomonadota</taxon>
        <taxon>Gammaproteobacteria</taxon>
        <taxon>Lysobacterales</taxon>
        <taxon>Lysobacteraceae</taxon>
        <taxon>Lysobacter</taxon>
    </lineage>
</organism>
<comment type="subcellular location">
    <subcellularLocation>
        <location evidence="1">Periplasm</location>
    </subcellularLocation>
</comment>
<dbReference type="RefSeq" id="WP_309262067.1">
    <property type="nucleotide sequence ID" value="NZ_JARUHG010000002.1"/>
</dbReference>
<keyword evidence="14" id="KW-1185">Reference proteome</keyword>
<evidence type="ECO:0000256" key="9">
    <source>
        <dbReference type="ARBA" id="ARBA00022982"/>
    </source>
</evidence>
<sequence length="205" mass="22753">MSNAFTRNRPVWIAGALTVGVMVLVFLAGWLFGRGSEKKEEARREVAAQKAHVERPDSALGRADLRQIDALRRGIPVDQEAAPQPMWHVQNMDVKRERAYPMQPPTIPHAIDGYQVDKNSNRCMLCHARANAEKFQAPPVSVTHYMDRDDQFLATISSRRYFCNQCHVVQTDAPLLVNNAFETIDAVLAAAEAGTATASAAQRTP</sequence>
<dbReference type="InterPro" id="IPR036280">
    <property type="entry name" value="Multihaem_cyt_sf"/>
</dbReference>
<evidence type="ECO:0000256" key="10">
    <source>
        <dbReference type="ARBA" id="ARBA00023004"/>
    </source>
</evidence>
<keyword evidence="9" id="KW-0249">Electron transport</keyword>
<keyword evidence="10" id="KW-0408">Iron</keyword>
<dbReference type="SUPFAM" id="SSF48695">
    <property type="entry name" value="Multiheme cytochromes"/>
    <property type="match status" value="1"/>
</dbReference>
<evidence type="ECO:0000256" key="11">
    <source>
        <dbReference type="ARBA" id="ARBA00031832"/>
    </source>
</evidence>
<keyword evidence="6" id="KW-0479">Metal-binding</keyword>
<dbReference type="Proteomes" id="UP001233535">
    <property type="component" value="Unassembled WGS sequence"/>
</dbReference>
<evidence type="ECO:0000256" key="8">
    <source>
        <dbReference type="ARBA" id="ARBA00022764"/>
    </source>
</evidence>
<accession>A0ABU1CCH9</accession>
<feature type="transmembrane region" description="Helical" evidence="12">
    <location>
        <begin position="12"/>
        <end position="33"/>
    </location>
</feature>
<evidence type="ECO:0000256" key="1">
    <source>
        <dbReference type="ARBA" id="ARBA00004418"/>
    </source>
</evidence>
<dbReference type="Gene3D" id="1.10.1130.10">
    <property type="entry name" value="Flavocytochrome C3, Chain A"/>
    <property type="match status" value="1"/>
</dbReference>
<evidence type="ECO:0000256" key="5">
    <source>
        <dbReference type="ARBA" id="ARBA00022617"/>
    </source>
</evidence>
<evidence type="ECO:0000256" key="6">
    <source>
        <dbReference type="ARBA" id="ARBA00022723"/>
    </source>
</evidence>
<name>A0ABU1CCH9_9GAMM</name>
<evidence type="ECO:0000256" key="12">
    <source>
        <dbReference type="SAM" id="Phobius"/>
    </source>
</evidence>
<keyword evidence="12" id="KW-1133">Transmembrane helix</keyword>
<evidence type="ECO:0000256" key="4">
    <source>
        <dbReference type="ARBA" id="ARBA00022448"/>
    </source>
</evidence>
<dbReference type="Pfam" id="PF03892">
    <property type="entry name" value="NapB"/>
    <property type="match status" value="1"/>
</dbReference>
<keyword evidence="12" id="KW-0812">Transmembrane</keyword>
<dbReference type="EMBL" id="JARUHG010000002">
    <property type="protein sequence ID" value="MDR0182893.1"/>
    <property type="molecule type" value="Genomic_DNA"/>
</dbReference>
<evidence type="ECO:0000256" key="7">
    <source>
        <dbReference type="ARBA" id="ARBA00022729"/>
    </source>
</evidence>
<keyword evidence="4" id="KW-0813">Transport</keyword>
<dbReference type="PANTHER" id="PTHR38604:SF1">
    <property type="entry name" value="PERIPLASMIC NITRATE REDUCTASE, ELECTRON TRANSFER SUBUNIT"/>
    <property type="match status" value="1"/>
</dbReference>
<comment type="similarity">
    <text evidence="2">Belongs to the NapB family.</text>
</comment>
<dbReference type="InterPro" id="IPR005591">
    <property type="entry name" value="NapB"/>
</dbReference>
<keyword evidence="12" id="KW-0472">Membrane</keyword>
<gene>
    <name evidence="13" type="ORF">P8609_07890</name>
</gene>